<evidence type="ECO:0000256" key="3">
    <source>
        <dbReference type="ARBA" id="ARBA00022801"/>
    </source>
</evidence>
<dbReference type="Gene3D" id="3.60.15.10">
    <property type="entry name" value="Ribonuclease Z/Hydroxyacylglutathione hydrolase-like"/>
    <property type="match status" value="1"/>
</dbReference>
<dbReference type="AlphaFoldDB" id="A0A381T3V0"/>
<dbReference type="InterPro" id="IPR001279">
    <property type="entry name" value="Metallo-B-lactamas"/>
</dbReference>
<feature type="domain" description="Metallo-beta-lactamase" evidence="5">
    <location>
        <begin position="1"/>
        <end position="166"/>
    </location>
</feature>
<dbReference type="EMBL" id="UINC01003987">
    <property type="protein sequence ID" value="SVA10885.1"/>
    <property type="molecule type" value="Genomic_DNA"/>
</dbReference>
<evidence type="ECO:0000256" key="1">
    <source>
        <dbReference type="ARBA" id="ARBA00001947"/>
    </source>
</evidence>
<dbReference type="CDD" id="cd06262">
    <property type="entry name" value="metallo-hydrolase-like_MBL-fold"/>
    <property type="match status" value="1"/>
</dbReference>
<dbReference type="PANTHER" id="PTHR46233:SF3">
    <property type="entry name" value="HYDROXYACYLGLUTATHIONE HYDROLASE GLOC"/>
    <property type="match status" value="1"/>
</dbReference>
<dbReference type="SUPFAM" id="SSF56281">
    <property type="entry name" value="Metallo-hydrolase/oxidoreductase"/>
    <property type="match status" value="1"/>
</dbReference>
<keyword evidence="4" id="KW-0862">Zinc</keyword>
<gene>
    <name evidence="6" type="ORF">METZ01_LOCUS63739</name>
</gene>
<name>A0A381T3V0_9ZZZZ</name>
<organism evidence="6">
    <name type="scientific">marine metagenome</name>
    <dbReference type="NCBI Taxonomy" id="408172"/>
    <lineage>
        <taxon>unclassified sequences</taxon>
        <taxon>metagenomes</taxon>
        <taxon>ecological metagenomes</taxon>
    </lineage>
</organism>
<dbReference type="SMART" id="SM00849">
    <property type="entry name" value="Lactamase_B"/>
    <property type="match status" value="1"/>
</dbReference>
<accession>A0A381T3V0</accession>
<evidence type="ECO:0000313" key="6">
    <source>
        <dbReference type="EMBL" id="SVA10885.1"/>
    </source>
</evidence>
<evidence type="ECO:0000259" key="5">
    <source>
        <dbReference type="SMART" id="SM00849"/>
    </source>
</evidence>
<dbReference type="GO" id="GO:0046872">
    <property type="term" value="F:metal ion binding"/>
    <property type="evidence" value="ECO:0007669"/>
    <property type="project" value="UniProtKB-KW"/>
</dbReference>
<keyword evidence="2" id="KW-0479">Metal-binding</keyword>
<evidence type="ECO:0000256" key="4">
    <source>
        <dbReference type="ARBA" id="ARBA00022833"/>
    </source>
</evidence>
<reference evidence="6" key="1">
    <citation type="submission" date="2018-05" db="EMBL/GenBank/DDBJ databases">
        <authorList>
            <person name="Lanie J.A."/>
            <person name="Ng W.-L."/>
            <person name="Kazmierczak K.M."/>
            <person name="Andrzejewski T.M."/>
            <person name="Davidsen T.M."/>
            <person name="Wayne K.J."/>
            <person name="Tettelin H."/>
            <person name="Glass J.I."/>
            <person name="Rusch D."/>
            <person name="Podicherti R."/>
            <person name="Tsui H.-C.T."/>
            <person name="Winkler M.E."/>
        </authorList>
    </citation>
    <scope>NUCLEOTIDE SEQUENCE</scope>
</reference>
<dbReference type="PANTHER" id="PTHR46233">
    <property type="entry name" value="HYDROXYACYLGLUTATHIONE HYDROLASE GLOC"/>
    <property type="match status" value="1"/>
</dbReference>
<dbReference type="InterPro" id="IPR036866">
    <property type="entry name" value="RibonucZ/Hydroxyglut_hydro"/>
</dbReference>
<comment type="cofactor">
    <cofactor evidence="1">
        <name>Zn(2+)</name>
        <dbReference type="ChEBI" id="CHEBI:29105"/>
    </cofactor>
</comment>
<dbReference type="Pfam" id="PF00753">
    <property type="entry name" value="Lactamase_B"/>
    <property type="match status" value="1"/>
</dbReference>
<dbReference type="GO" id="GO:0016787">
    <property type="term" value="F:hydrolase activity"/>
    <property type="evidence" value="ECO:0007669"/>
    <property type="project" value="UniProtKB-KW"/>
</dbReference>
<evidence type="ECO:0000256" key="2">
    <source>
        <dbReference type="ARBA" id="ARBA00022723"/>
    </source>
</evidence>
<proteinExistence type="predicted"/>
<protein>
    <recommendedName>
        <fullName evidence="5">Metallo-beta-lactamase domain-containing protein</fullName>
    </recommendedName>
</protein>
<keyword evidence="3" id="KW-0378">Hydrolase</keyword>
<dbReference type="InterPro" id="IPR051453">
    <property type="entry name" value="MBL_Glyoxalase_II"/>
</dbReference>
<sequence>MPSCLVIDPGDDPGLIIEVILGKDLSPIAVVNTHAHLDHIGGVPDLKEKYGIPFYLHPNEKPILDGYERDCAFFGITPKITPTVDHWLSAGELKISNFLIQCVETPGHTPGGTCLVINDHVFTGDTIFAGSVGRTDLPGGNWDTLCDSLVKAMENISHDYILHPGHGPDTTLEKEIKQNPFLIPLLKRVNSF</sequence>